<dbReference type="EMBL" id="ML741769">
    <property type="protein sequence ID" value="KAE8331489.1"/>
    <property type="molecule type" value="Genomic_DNA"/>
</dbReference>
<gene>
    <name evidence="1" type="ORF">BDV39DRAFT_168800</name>
</gene>
<evidence type="ECO:0000313" key="1">
    <source>
        <dbReference type="EMBL" id="KAE8331489.1"/>
    </source>
</evidence>
<sequence>MVTPPKGWSNHPSDLDEYWSTDDSQGSLIAQAYGIDSPVGLMYSTEISDALHLFTSGQTYYLWNEADDTVWKITSPADLKGIVQVIDTEHVLALEFQELERIA</sequence>
<keyword evidence="2" id="KW-1185">Reference proteome</keyword>
<reference evidence="2" key="1">
    <citation type="submission" date="2019-04" db="EMBL/GenBank/DDBJ databases">
        <title>Friends and foes A comparative genomics studyof 23 Aspergillus species from section Flavi.</title>
        <authorList>
            <consortium name="DOE Joint Genome Institute"/>
            <person name="Kjaerbolling I."/>
            <person name="Vesth T."/>
            <person name="Frisvad J.C."/>
            <person name="Nybo J.L."/>
            <person name="Theobald S."/>
            <person name="Kildgaard S."/>
            <person name="Isbrandt T."/>
            <person name="Kuo A."/>
            <person name="Sato A."/>
            <person name="Lyhne E.K."/>
            <person name="Kogle M.E."/>
            <person name="Wiebenga A."/>
            <person name="Kun R.S."/>
            <person name="Lubbers R.J."/>
            <person name="Makela M.R."/>
            <person name="Barry K."/>
            <person name="Chovatia M."/>
            <person name="Clum A."/>
            <person name="Daum C."/>
            <person name="Haridas S."/>
            <person name="He G."/>
            <person name="LaButti K."/>
            <person name="Lipzen A."/>
            <person name="Mondo S."/>
            <person name="Riley R."/>
            <person name="Salamov A."/>
            <person name="Simmons B.A."/>
            <person name="Magnuson J.K."/>
            <person name="Henrissat B."/>
            <person name="Mortensen U.H."/>
            <person name="Larsen T.O."/>
            <person name="Devries R.P."/>
            <person name="Grigoriev I.V."/>
            <person name="Machida M."/>
            <person name="Baker S.E."/>
            <person name="Andersen M.R."/>
        </authorList>
    </citation>
    <scope>NUCLEOTIDE SEQUENCE [LARGE SCALE GENOMIC DNA]</scope>
    <source>
        <strain evidence="2">CBS 130017</strain>
    </source>
</reference>
<proteinExistence type="predicted"/>
<accession>A0A5N6XH93</accession>
<evidence type="ECO:0000313" key="2">
    <source>
        <dbReference type="Proteomes" id="UP000325945"/>
    </source>
</evidence>
<dbReference type="Proteomes" id="UP000325945">
    <property type="component" value="Unassembled WGS sequence"/>
</dbReference>
<dbReference type="AlphaFoldDB" id="A0A5N6XH93"/>
<protein>
    <submittedName>
        <fullName evidence="1">Uncharacterized protein</fullName>
    </submittedName>
</protein>
<name>A0A5N6XH93_9EURO</name>
<organism evidence="1 2">
    <name type="scientific">Aspergillus sergii</name>
    <dbReference type="NCBI Taxonomy" id="1034303"/>
    <lineage>
        <taxon>Eukaryota</taxon>
        <taxon>Fungi</taxon>
        <taxon>Dikarya</taxon>
        <taxon>Ascomycota</taxon>
        <taxon>Pezizomycotina</taxon>
        <taxon>Eurotiomycetes</taxon>
        <taxon>Eurotiomycetidae</taxon>
        <taxon>Eurotiales</taxon>
        <taxon>Aspergillaceae</taxon>
        <taxon>Aspergillus</taxon>
        <taxon>Aspergillus subgen. Circumdati</taxon>
    </lineage>
</organism>